<dbReference type="Pfam" id="PF00107">
    <property type="entry name" value="ADH_zinc_N"/>
    <property type="match status" value="1"/>
</dbReference>
<dbReference type="InterPro" id="IPR013149">
    <property type="entry name" value="ADH-like_C"/>
</dbReference>
<evidence type="ECO:0000313" key="4">
    <source>
        <dbReference type="EMBL" id="NUU03709.1"/>
    </source>
</evidence>
<dbReference type="NCBIfam" id="TIGR02824">
    <property type="entry name" value="quinone_pig3"/>
    <property type="match status" value="1"/>
</dbReference>
<gene>
    <name evidence="4" type="ORF">HNO84_19025</name>
</gene>
<evidence type="ECO:0000256" key="1">
    <source>
        <dbReference type="ARBA" id="ARBA00022857"/>
    </source>
</evidence>
<dbReference type="SUPFAM" id="SSF50129">
    <property type="entry name" value="GroES-like"/>
    <property type="match status" value="1"/>
</dbReference>
<dbReference type="Proteomes" id="UP000536746">
    <property type="component" value="Unassembled WGS sequence"/>
</dbReference>
<dbReference type="InterPro" id="IPR014189">
    <property type="entry name" value="Quinone_OxRdtase_PIG3"/>
</dbReference>
<dbReference type="InterPro" id="IPR020843">
    <property type="entry name" value="ER"/>
</dbReference>
<reference evidence="4 5" key="1">
    <citation type="journal article" date="2020" name="Front. Plant Sci.">
        <title>Isolation of Rhizosphere Bacteria That Improve Quality and Water Stress Tolerance in Greenhouse Ornamentals.</title>
        <authorList>
            <person name="Nordstedt N.P."/>
            <person name="Jones M.L."/>
        </authorList>
    </citation>
    <scope>NUCLEOTIDE SEQUENCE [LARGE SCALE GENOMIC DNA]</scope>
    <source>
        <strain evidence="4 5">C6C2</strain>
    </source>
</reference>
<evidence type="ECO:0000313" key="5">
    <source>
        <dbReference type="Proteomes" id="UP000536746"/>
    </source>
</evidence>
<sequence length="325" mass="34484">MQAIEIKEYGGPEVLQLCQRPLPELKQGEVLIKVHAAGVNRPDVFQRTGNYPVPPGASDLPGLEVAGEIVDGDLAGSGLRKGDLVCALVQGGGYAEYCAAPLAQCLPVPKGLSALQAAALPENYFTVWSNVFDRGALSEGETLLVQGGSSGIGVTAIQIARALGHRVFATAGSADKCRACEELGAERAINYKTEDFEAVVKELTGGRGVDVILDMVGGDYLPREIKTLADDGRLVFIAQLGGSKGQLDMGQVMRRRLTITGSTLRPRPVAFKAAIAASLRERVWPLLEAGKIRPVIHHTFPLAQAAQAHAMMESSAHIGKIMLEL</sequence>
<dbReference type="InterPro" id="IPR011032">
    <property type="entry name" value="GroES-like_sf"/>
</dbReference>
<dbReference type="CDD" id="cd05276">
    <property type="entry name" value="p53_inducible_oxidoreductase"/>
    <property type="match status" value="1"/>
</dbReference>
<feature type="domain" description="Enoyl reductase (ER)" evidence="3">
    <location>
        <begin position="10"/>
        <end position="323"/>
    </location>
</feature>
<dbReference type="RefSeq" id="WP_079214396.1">
    <property type="nucleotide sequence ID" value="NZ_CP018845.1"/>
</dbReference>
<dbReference type="SMART" id="SM00829">
    <property type="entry name" value="PKS_ER"/>
    <property type="match status" value="1"/>
</dbReference>
<dbReference type="Pfam" id="PF08240">
    <property type="entry name" value="ADH_N"/>
    <property type="match status" value="1"/>
</dbReference>
<protein>
    <submittedName>
        <fullName evidence="4">Zinc-binding dehydrogenase</fullName>
    </submittedName>
</protein>
<keyword evidence="2" id="KW-0560">Oxidoreductase</keyword>
<keyword evidence="5" id="KW-1185">Reference proteome</keyword>
<accession>A0ABX2LZ04</accession>
<evidence type="ECO:0000256" key="2">
    <source>
        <dbReference type="ARBA" id="ARBA00023002"/>
    </source>
</evidence>
<comment type="caution">
    <text evidence="4">The sequence shown here is derived from an EMBL/GenBank/DDBJ whole genome shotgun (WGS) entry which is preliminary data.</text>
</comment>
<keyword evidence="1" id="KW-0521">NADP</keyword>
<dbReference type="PANTHER" id="PTHR48106">
    <property type="entry name" value="QUINONE OXIDOREDUCTASE PIG3-RELATED"/>
    <property type="match status" value="1"/>
</dbReference>
<dbReference type="InterPro" id="IPR036291">
    <property type="entry name" value="NAD(P)-bd_dom_sf"/>
</dbReference>
<evidence type="ECO:0000259" key="3">
    <source>
        <dbReference type="SMART" id="SM00829"/>
    </source>
</evidence>
<dbReference type="PANTHER" id="PTHR48106:SF8">
    <property type="entry name" value="OS02G0805600 PROTEIN"/>
    <property type="match status" value="1"/>
</dbReference>
<organism evidence="4 5">
    <name type="scientific">Herbaspirillum robiniae</name>
    <dbReference type="NCBI Taxonomy" id="2014887"/>
    <lineage>
        <taxon>Bacteria</taxon>
        <taxon>Pseudomonadati</taxon>
        <taxon>Pseudomonadota</taxon>
        <taxon>Betaproteobacteria</taxon>
        <taxon>Burkholderiales</taxon>
        <taxon>Oxalobacteraceae</taxon>
        <taxon>Herbaspirillum</taxon>
    </lineage>
</organism>
<dbReference type="Gene3D" id="3.90.180.10">
    <property type="entry name" value="Medium-chain alcohol dehydrogenases, catalytic domain"/>
    <property type="match status" value="1"/>
</dbReference>
<proteinExistence type="predicted"/>
<dbReference type="InterPro" id="IPR013154">
    <property type="entry name" value="ADH-like_N"/>
</dbReference>
<dbReference type="SUPFAM" id="SSF51735">
    <property type="entry name" value="NAD(P)-binding Rossmann-fold domains"/>
    <property type="match status" value="1"/>
</dbReference>
<name>A0ABX2LZ04_9BURK</name>
<dbReference type="Gene3D" id="3.40.50.720">
    <property type="entry name" value="NAD(P)-binding Rossmann-like Domain"/>
    <property type="match status" value="1"/>
</dbReference>
<dbReference type="EMBL" id="JABFMT010000026">
    <property type="protein sequence ID" value="NUU03709.1"/>
    <property type="molecule type" value="Genomic_DNA"/>
</dbReference>